<name>A0A143PQ46_LUTPR</name>
<reference evidence="5 6" key="1">
    <citation type="journal article" date="2016" name="Genome Announc.">
        <title>First Complete Genome Sequence of a Subdivision 6 Acidobacterium Strain.</title>
        <authorList>
            <person name="Huang S."/>
            <person name="Vieira S."/>
            <person name="Bunk B."/>
            <person name="Riedel T."/>
            <person name="Sproer C."/>
            <person name="Overmann J."/>
        </authorList>
    </citation>
    <scope>NUCLEOTIDE SEQUENCE [LARGE SCALE GENOMIC DNA]</scope>
    <source>
        <strain evidence="6">DSM 100886 HEG_-6_39</strain>
    </source>
</reference>
<dbReference type="AlphaFoldDB" id="A0A143PQ46"/>
<accession>A0A143PQ46</accession>
<protein>
    <submittedName>
        <fullName evidence="5">Outer membrane protein assembly complex, YaeT protein</fullName>
    </submittedName>
</protein>
<feature type="compositionally biased region" description="Polar residues" evidence="3">
    <location>
        <begin position="1"/>
        <end position="10"/>
    </location>
</feature>
<keyword evidence="6" id="KW-1185">Reference proteome</keyword>
<keyword evidence="2" id="KW-0472">Membrane</keyword>
<dbReference type="Pfam" id="PF01103">
    <property type="entry name" value="Omp85"/>
    <property type="match status" value="1"/>
</dbReference>
<evidence type="ECO:0000259" key="4">
    <source>
        <dbReference type="Pfam" id="PF01103"/>
    </source>
</evidence>
<evidence type="ECO:0000256" key="2">
    <source>
        <dbReference type="ARBA" id="ARBA00023136"/>
    </source>
</evidence>
<organism evidence="5 6">
    <name type="scientific">Luteitalea pratensis</name>
    <dbReference type="NCBI Taxonomy" id="1855912"/>
    <lineage>
        <taxon>Bacteria</taxon>
        <taxon>Pseudomonadati</taxon>
        <taxon>Acidobacteriota</taxon>
        <taxon>Vicinamibacteria</taxon>
        <taxon>Vicinamibacterales</taxon>
        <taxon>Vicinamibacteraceae</taxon>
        <taxon>Luteitalea</taxon>
    </lineage>
</organism>
<sequence length="431" mass="47092">MSDRTSSSPRSALPVTGAGRGRGRRAARLALLLTTLFAGTSRQAAAQEAEPTRAAEAEAVRRAKAEALADAPPPNKVERAFGFVESSRLLSRIFNPPRGWFAQIGGVGEGNGFTLGGGYRQPTPAGVLTLRGLGSIRRSHLFEVELTRAFLPREAGFVTGRVQRRHEAAQRFYGQGPDSEFDDKTSFGLSATLVDATAGVHVTRWLTGSAGVGYANPDIKESSESSSVPPTQGAYDDLSAPGLFFQPEYVTSHVEVAIDTRNAGNPRRGGLYQAQLRRFDDREGGAYSFADMRIELQHYIPFWNLSRVLALRALAQHADGLGQAQVPFYVMPTLGGARTLRGYERQRFRDRSLLLLSAEYRYEVNPFLMTAVFYDAGQVAPDWSDFALKDMRDNYGFGLRFGSSNAVAFRADLAFGGEDSVRFIFGFASSF</sequence>
<gene>
    <name evidence="5" type="ORF">LuPra_03787</name>
</gene>
<reference evidence="6" key="2">
    <citation type="submission" date="2016-04" db="EMBL/GenBank/DDBJ databases">
        <title>First Complete Genome Sequence of a Subdivision 6 Acidobacterium.</title>
        <authorList>
            <person name="Huang S."/>
            <person name="Vieira S."/>
            <person name="Bunk B."/>
            <person name="Riedel T."/>
            <person name="Sproeer C."/>
            <person name="Overmann J."/>
        </authorList>
    </citation>
    <scope>NUCLEOTIDE SEQUENCE [LARGE SCALE GENOMIC DNA]</scope>
    <source>
        <strain evidence="6">DSM 100886 HEG_-6_39</strain>
    </source>
</reference>
<evidence type="ECO:0000256" key="3">
    <source>
        <dbReference type="SAM" id="MobiDB-lite"/>
    </source>
</evidence>
<dbReference type="EMBL" id="CP015136">
    <property type="protein sequence ID" value="AMY10551.1"/>
    <property type="molecule type" value="Genomic_DNA"/>
</dbReference>
<evidence type="ECO:0000256" key="1">
    <source>
        <dbReference type="ARBA" id="ARBA00004370"/>
    </source>
</evidence>
<evidence type="ECO:0000313" key="5">
    <source>
        <dbReference type="EMBL" id="AMY10551.1"/>
    </source>
</evidence>
<evidence type="ECO:0000313" key="6">
    <source>
        <dbReference type="Proteomes" id="UP000076079"/>
    </source>
</evidence>
<dbReference type="Proteomes" id="UP000076079">
    <property type="component" value="Chromosome"/>
</dbReference>
<feature type="region of interest" description="Disordered" evidence="3">
    <location>
        <begin position="1"/>
        <end position="23"/>
    </location>
</feature>
<dbReference type="KEGG" id="abac:LuPra_03787"/>
<dbReference type="InterPro" id="IPR000184">
    <property type="entry name" value="Bac_surfAg_D15"/>
</dbReference>
<dbReference type="Gene3D" id="2.40.160.50">
    <property type="entry name" value="membrane protein fhac: a member of the omp85/tpsb transporter family"/>
    <property type="match status" value="1"/>
</dbReference>
<comment type="subcellular location">
    <subcellularLocation>
        <location evidence="1">Membrane</location>
    </subcellularLocation>
</comment>
<dbReference type="STRING" id="1855912.LuPra_03787"/>
<feature type="domain" description="Bacterial surface antigen (D15)" evidence="4">
    <location>
        <begin position="178"/>
        <end position="431"/>
    </location>
</feature>
<proteinExistence type="predicted"/>
<dbReference type="GO" id="GO:0019867">
    <property type="term" value="C:outer membrane"/>
    <property type="evidence" value="ECO:0007669"/>
    <property type="project" value="InterPro"/>
</dbReference>